<proteinExistence type="predicted"/>
<reference evidence="2" key="1">
    <citation type="journal article" date="2021" name="Open Biol.">
        <title>Shared evolutionary footprints suggest mitochondrial oxidative damage underlies multiple complex I losses in fungi.</title>
        <authorList>
            <person name="Schikora-Tamarit M.A."/>
            <person name="Marcet-Houben M."/>
            <person name="Nosek J."/>
            <person name="Gabaldon T."/>
        </authorList>
    </citation>
    <scope>NUCLEOTIDE SEQUENCE</scope>
    <source>
        <strain evidence="2">CBS2887</strain>
    </source>
</reference>
<organism evidence="2 3">
    <name type="scientific">Wickerhamomyces pijperi</name>
    <name type="common">Yeast</name>
    <name type="synonym">Pichia pijperi</name>
    <dbReference type="NCBI Taxonomy" id="599730"/>
    <lineage>
        <taxon>Eukaryota</taxon>
        <taxon>Fungi</taxon>
        <taxon>Dikarya</taxon>
        <taxon>Ascomycota</taxon>
        <taxon>Saccharomycotina</taxon>
        <taxon>Saccharomycetes</taxon>
        <taxon>Phaffomycetales</taxon>
        <taxon>Wickerhamomycetaceae</taxon>
        <taxon>Wickerhamomyces</taxon>
    </lineage>
</organism>
<sequence>KIAEKTGQLDELARGKKSMVFDDEELARDNDIVYDDKQIVESGDELDNLEDELNSMYQQYKESKMERDARLRAK</sequence>
<accession>A0A9P8Q727</accession>
<dbReference type="AlphaFoldDB" id="A0A9P8Q727"/>
<dbReference type="EMBL" id="JAEUBG010002756">
    <property type="protein sequence ID" value="KAH3684084.1"/>
    <property type="molecule type" value="Genomic_DNA"/>
</dbReference>
<dbReference type="OrthoDB" id="1287559at2759"/>
<keyword evidence="3" id="KW-1185">Reference proteome</keyword>
<feature type="non-terminal residue" evidence="2">
    <location>
        <position position="1"/>
    </location>
</feature>
<feature type="coiled-coil region" evidence="1">
    <location>
        <begin position="39"/>
        <end position="66"/>
    </location>
</feature>
<feature type="non-terminal residue" evidence="2">
    <location>
        <position position="74"/>
    </location>
</feature>
<dbReference type="Proteomes" id="UP000774326">
    <property type="component" value="Unassembled WGS sequence"/>
</dbReference>
<name>A0A9P8Q727_WICPI</name>
<protein>
    <submittedName>
        <fullName evidence="2">Uncharacterized protein</fullName>
    </submittedName>
</protein>
<evidence type="ECO:0000313" key="2">
    <source>
        <dbReference type="EMBL" id="KAH3684084.1"/>
    </source>
</evidence>
<reference evidence="2" key="2">
    <citation type="submission" date="2021-01" db="EMBL/GenBank/DDBJ databases">
        <authorList>
            <person name="Schikora-Tamarit M.A."/>
        </authorList>
    </citation>
    <scope>NUCLEOTIDE SEQUENCE</scope>
    <source>
        <strain evidence="2">CBS2887</strain>
    </source>
</reference>
<evidence type="ECO:0000313" key="3">
    <source>
        <dbReference type="Proteomes" id="UP000774326"/>
    </source>
</evidence>
<evidence type="ECO:0000256" key="1">
    <source>
        <dbReference type="SAM" id="Coils"/>
    </source>
</evidence>
<keyword evidence="1" id="KW-0175">Coiled coil</keyword>
<comment type="caution">
    <text evidence="2">The sequence shown here is derived from an EMBL/GenBank/DDBJ whole genome shotgun (WGS) entry which is preliminary data.</text>
</comment>
<gene>
    <name evidence="2" type="ORF">WICPIJ_004944</name>
</gene>